<protein>
    <recommendedName>
        <fullName evidence="6">Deacetylase sirtuin-type domain-containing protein</fullName>
    </recommendedName>
</protein>
<dbReference type="GeneID" id="34523776"/>
<name>J7S3R6_HUIN7</name>
<accession>J7S3R6</accession>
<dbReference type="InterPro" id="IPR029035">
    <property type="entry name" value="DHS-like_NAD/FAD-binding_dom"/>
</dbReference>
<dbReference type="InterPro" id="IPR026591">
    <property type="entry name" value="Sirtuin_cat_small_dom_sf"/>
</dbReference>
<dbReference type="GO" id="GO:0140765">
    <property type="term" value="F:histone H3K56 deacetylase activity, NAD-dependent"/>
    <property type="evidence" value="ECO:0007669"/>
    <property type="project" value="EnsemblFungi"/>
</dbReference>
<dbReference type="GO" id="GO:0046872">
    <property type="term" value="F:metal ion binding"/>
    <property type="evidence" value="ECO:0007669"/>
    <property type="project" value="UniProtKB-KW"/>
</dbReference>
<sequence>MTQRTECTLQLPLTPPSTVQKKRTNCDERGTDIEPRRLLSQLKSKSRRRTPFHCLKKNRIPKNSVLEIGSASKPSESHKLNYLKSVLNDCENIVMITGAGTSTHCGIPDFRSQKNGMYTKCAATKSLFDMNSIYSDTEQIQRFNQLITSLRELSCKSTPTPFHQFINKLAQQGRLRRLYTQNIDSLETKLPSFCDSVQLPSTAPYPVLIQLHGSVHYTQCTKCNHVTRLDPSDFHEGTDNSKPLIPLCKHCAEIERVREIAGLRLTGVGKLRPRITLYNEPHPEGDIIAEIANLDTKTKSVDCLMIVGTKLDIIGVKQICSNFNHNLQKRRQMGKFVVIFISDELPDRKIMDIFGESGIDLIVHGDCQRVPEFA</sequence>
<dbReference type="GO" id="GO:0031508">
    <property type="term" value="P:pericentric heterochromatin formation"/>
    <property type="evidence" value="ECO:0007669"/>
    <property type="project" value="EnsemblFungi"/>
</dbReference>
<proteinExistence type="inferred from homology"/>
<evidence type="ECO:0000313" key="8">
    <source>
        <dbReference type="Proteomes" id="UP000006310"/>
    </source>
</evidence>
<keyword evidence="3" id="KW-0808">Transferase</keyword>
<evidence type="ECO:0000259" key="6">
    <source>
        <dbReference type="PROSITE" id="PS50305"/>
    </source>
</evidence>
<feature type="binding site" evidence="5">
    <location>
        <position position="248"/>
    </location>
    <ligand>
        <name>Zn(2+)</name>
        <dbReference type="ChEBI" id="CHEBI:29105"/>
    </ligand>
</feature>
<dbReference type="GO" id="GO:0033553">
    <property type="term" value="C:rDNA heterochromatin"/>
    <property type="evidence" value="ECO:0007669"/>
    <property type="project" value="EnsemblFungi"/>
</dbReference>
<dbReference type="GO" id="GO:0005721">
    <property type="term" value="C:pericentric heterochromatin"/>
    <property type="evidence" value="ECO:0007669"/>
    <property type="project" value="EnsemblFungi"/>
</dbReference>
<dbReference type="GO" id="GO:0031934">
    <property type="term" value="C:mating-type region heterochromatin"/>
    <property type="evidence" value="ECO:0007669"/>
    <property type="project" value="EnsemblFungi"/>
</dbReference>
<evidence type="ECO:0000256" key="2">
    <source>
        <dbReference type="ARBA" id="ARBA00022491"/>
    </source>
</evidence>
<feature type="binding site" evidence="5">
    <location>
        <position position="220"/>
    </location>
    <ligand>
        <name>Zn(2+)</name>
        <dbReference type="ChEBI" id="CHEBI:29105"/>
    </ligand>
</feature>
<dbReference type="InterPro" id="IPR003000">
    <property type="entry name" value="Sirtuin"/>
</dbReference>
<evidence type="ECO:0000256" key="3">
    <source>
        <dbReference type="ARBA" id="ARBA00022679"/>
    </source>
</evidence>
<keyword evidence="5" id="KW-0479">Metal-binding</keyword>
<feature type="binding site" evidence="5">
    <location>
        <position position="251"/>
    </location>
    <ligand>
        <name>Zn(2+)</name>
        <dbReference type="ChEBI" id="CHEBI:29105"/>
    </ligand>
</feature>
<evidence type="ECO:0000256" key="5">
    <source>
        <dbReference type="PROSITE-ProRule" id="PRU00236"/>
    </source>
</evidence>
<dbReference type="GO" id="GO:0006282">
    <property type="term" value="P:regulation of DNA repair"/>
    <property type="evidence" value="ECO:0007669"/>
    <property type="project" value="TreeGrafter"/>
</dbReference>
<dbReference type="InterPro" id="IPR026590">
    <property type="entry name" value="Ssirtuin_cat_dom"/>
</dbReference>
<keyword evidence="8" id="KW-1185">Reference proteome</keyword>
<dbReference type="eggNOG" id="KOG2684">
    <property type="taxonomic scope" value="Eukaryota"/>
</dbReference>
<evidence type="ECO:0000313" key="7">
    <source>
        <dbReference type="EMBL" id="CCK68141.1"/>
    </source>
</evidence>
<dbReference type="GO" id="GO:0099115">
    <property type="term" value="C:chromosome, subtelomeric region"/>
    <property type="evidence" value="ECO:0007669"/>
    <property type="project" value="EnsemblFungi"/>
</dbReference>
<dbReference type="GO" id="GO:0005730">
    <property type="term" value="C:nucleolus"/>
    <property type="evidence" value="ECO:0007669"/>
    <property type="project" value="EnsemblFungi"/>
</dbReference>
<dbReference type="Gene3D" id="3.30.1600.10">
    <property type="entry name" value="SIR2/SIRT2 'Small Domain"/>
    <property type="match status" value="1"/>
</dbReference>
<dbReference type="RefSeq" id="XP_022462387.1">
    <property type="nucleotide sequence ID" value="XM_022609008.1"/>
</dbReference>
<dbReference type="InterPro" id="IPR050134">
    <property type="entry name" value="NAD-dep_sirtuin_deacylases"/>
</dbReference>
<dbReference type="EMBL" id="HE978314">
    <property type="protein sequence ID" value="CCK68141.1"/>
    <property type="molecule type" value="Genomic_DNA"/>
</dbReference>
<dbReference type="OrthoDB" id="2919105at2759"/>
<dbReference type="Gene3D" id="3.40.50.1220">
    <property type="entry name" value="TPP-binding domain"/>
    <property type="match status" value="1"/>
</dbReference>
<reference evidence="8" key="2">
    <citation type="submission" date="2012-08" db="EMBL/GenBank/DDBJ databases">
        <title>Genome sequence of Kazachstania naganishii.</title>
        <authorList>
            <person name="Gordon J.L."/>
            <person name="Armisen D."/>
            <person name="Proux-Wera E."/>
            <person name="OhEigeartaigh S.S."/>
            <person name="Byrne K.P."/>
            <person name="Wolfe K.H."/>
        </authorList>
    </citation>
    <scope>NUCLEOTIDE SEQUENCE [LARGE SCALE GENOMIC DNA]</scope>
    <source>
        <strain evidence="8">ATCC MYA-139 / BCRC 22969 / CBS 8797 / CCRC 22969 / KCTC 17520 / NBRC 10181 / NCYC 3082</strain>
    </source>
</reference>
<evidence type="ECO:0000256" key="1">
    <source>
        <dbReference type="ARBA" id="ARBA00006924"/>
    </source>
</evidence>
<dbReference type="KEGG" id="kng:KNAG_0A04690"/>
<dbReference type="GO" id="GO:0009299">
    <property type="term" value="P:mRNA transcription"/>
    <property type="evidence" value="ECO:0007669"/>
    <property type="project" value="EnsemblFungi"/>
</dbReference>
<dbReference type="PROSITE" id="PS50305">
    <property type="entry name" value="SIRTUIN"/>
    <property type="match status" value="1"/>
</dbReference>
<keyword evidence="2" id="KW-0678">Repressor</keyword>
<dbReference type="AlphaFoldDB" id="J7S3R6"/>
<reference evidence="7 8" key="1">
    <citation type="journal article" date="2011" name="Proc. Natl. Acad. Sci. U.S.A.">
        <title>Evolutionary erosion of yeast sex chromosomes by mating-type switching accidents.</title>
        <authorList>
            <person name="Gordon J.L."/>
            <person name="Armisen D."/>
            <person name="Proux-Wera E."/>
            <person name="Oheigeartaigh S.S."/>
            <person name="Byrne K.P."/>
            <person name="Wolfe K.H."/>
        </authorList>
    </citation>
    <scope>NUCLEOTIDE SEQUENCE [LARGE SCALE GENOMIC DNA]</scope>
    <source>
        <strain evidence="8">ATCC MYA-139 / BCRC 22969 / CBS 8797 / CCRC 22969 / KCTC 17520 / NBRC 10181 / NCYC 3082</strain>
    </source>
</reference>
<dbReference type="GO" id="GO:1990414">
    <property type="term" value="P:replication-born double-strand break repair via sister chromatid exchange"/>
    <property type="evidence" value="ECO:0007669"/>
    <property type="project" value="EnsemblFungi"/>
</dbReference>
<organism evidence="7 8">
    <name type="scientific">Huiozyma naganishii (strain ATCC MYA-139 / BCRC 22969 / CBS 8797 / KCTC 17520 / NBRC 10181 / NCYC 3082 / Yp74L-3)</name>
    <name type="common">Yeast</name>
    <name type="synonym">Kazachstania naganishii</name>
    <dbReference type="NCBI Taxonomy" id="1071383"/>
    <lineage>
        <taxon>Eukaryota</taxon>
        <taxon>Fungi</taxon>
        <taxon>Dikarya</taxon>
        <taxon>Ascomycota</taxon>
        <taxon>Saccharomycotina</taxon>
        <taxon>Saccharomycetes</taxon>
        <taxon>Saccharomycetales</taxon>
        <taxon>Saccharomycetaceae</taxon>
        <taxon>Huiozyma</taxon>
    </lineage>
</organism>
<dbReference type="GO" id="GO:0000122">
    <property type="term" value="P:negative regulation of transcription by RNA polymerase II"/>
    <property type="evidence" value="ECO:0007669"/>
    <property type="project" value="EnsemblFungi"/>
</dbReference>
<dbReference type="SUPFAM" id="SSF52467">
    <property type="entry name" value="DHS-like NAD/FAD-binding domain"/>
    <property type="match status" value="1"/>
</dbReference>
<dbReference type="PANTHER" id="PTHR11085:SF15">
    <property type="entry name" value="NAD-DEPENDENT HISTONE DEACETYLASE HST4"/>
    <property type="match status" value="1"/>
</dbReference>
<feature type="domain" description="Deacetylase sirtuin-type" evidence="6">
    <location>
        <begin position="73"/>
        <end position="374"/>
    </location>
</feature>
<dbReference type="GO" id="GO:0070403">
    <property type="term" value="F:NAD+ binding"/>
    <property type="evidence" value="ECO:0007669"/>
    <property type="project" value="InterPro"/>
</dbReference>
<evidence type="ECO:0000256" key="4">
    <source>
        <dbReference type="ARBA" id="ARBA00023027"/>
    </source>
</evidence>
<comment type="similarity">
    <text evidence="1">Belongs to the sirtuin family. Class I subfamily.</text>
</comment>
<dbReference type="STRING" id="1071383.J7S3R6"/>
<feature type="binding site" evidence="5">
    <location>
        <position position="223"/>
    </location>
    <ligand>
        <name>Zn(2+)</name>
        <dbReference type="ChEBI" id="CHEBI:29105"/>
    </ligand>
</feature>
<dbReference type="GO" id="GO:0046459">
    <property type="term" value="P:short-chain fatty acid metabolic process"/>
    <property type="evidence" value="ECO:0007669"/>
    <property type="project" value="EnsemblFungi"/>
</dbReference>
<dbReference type="GO" id="GO:0031509">
    <property type="term" value="P:subtelomeric heterochromatin formation"/>
    <property type="evidence" value="ECO:0007669"/>
    <property type="project" value="EnsemblFungi"/>
</dbReference>
<dbReference type="GO" id="GO:0140861">
    <property type="term" value="P:DNA repair-dependent chromatin remodeling"/>
    <property type="evidence" value="ECO:0007669"/>
    <property type="project" value="EnsemblFungi"/>
</dbReference>
<keyword evidence="4" id="KW-0520">NAD</keyword>
<keyword evidence="5" id="KW-0862">Zinc</keyword>
<dbReference type="HOGENOM" id="CLU_021544_1_2_1"/>
<gene>
    <name evidence="7" type="primary">KNAG0A04690</name>
    <name evidence="7" type="ordered locus">KNAG_0A04690</name>
</gene>
<feature type="active site" description="Proton acceptor" evidence="5">
    <location>
        <position position="212"/>
    </location>
</feature>
<dbReference type="PANTHER" id="PTHR11085">
    <property type="entry name" value="NAD-DEPENDENT PROTEIN DEACYLASE SIRTUIN-5, MITOCHONDRIAL-RELATED"/>
    <property type="match status" value="1"/>
</dbReference>
<dbReference type="Proteomes" id="UP000006310">
    <property type="component" value="Chromosome 1"/>
</dbReference>
<dbReference type="OMA" id="QLHGSIN"/>
<dbReference type="GO" id="GO:0005739">
    <property type="term" value="C:mitochondrion"/>
    <property type="evidence" value="ECO:0007669"/>
    <property type="project" value="EnsemblFungi"/>
</dbReference>
<dbReference type="Pfam" id="PF02146">
    <property type="entry name" value="SIR2"/>
    <property type="match status" value="1"/>
</dbReference>